<sequence>MNAILVFLITIGFTHCTPNRSALTSNSCAELSEACNKKTLCCSGMVCTNITTSGAVTSDHCELKLAVRYINLKIKGAKNVDLDVDTDTSNDVDVDIDTFDNGDGRRSNSKRKRGKNGRRKRKN</sequence>
<proteinExistence type="predicted"/>
<feature type="compositionally biased region" description="Basic residues" evidence="1">
    <location>
        <begin position="107"/>
        <end position="123"/>
    </location>
</feature>
<accession>A0A1B6MSH1</accession>
<evidence type="ECO:0008006" key="4">
    <source>
        <dbReference type="Google" id="ProtNLM"/>
    </source>
</evidence>
<dbReference type="EMBL" id="GEBQ01001134">
    <property type="protein sequence ID" value="JAT38843.1"/>
    <property type="molecule type" value="Transcribed_RNA"/>
</dbReference>
<keyword evidence="2" id="KW-0732">Signal</keyword>
<reference evidence="3" key="1">
    <citation type="submission" date="2015-11" db="EMBL/GenBank/DDBJ databases">
        <title>De novo transcriptome assembly of four potential Pierce s Disease insect vectors from Arizona vineyards.</title>
        <authorList>
            <person name="Tassone E.E."/>
        </authorList>
    </citation>
    <scope>NUCLEOTIDE SEQUENCE</scope>
</reference>
<protein>
    <recommendedName>
        <fullName evidence="4">WAP domain-containing protein</fullName>
    </recommendedName>
</protein>
<organism evidence="3">
    <name type="scientific">Graphocephala atropunctata</name>
    <dbReference type="NCBI Taxonomy" id="36148"/>
    <lineage>
        <taxon>Eukaryota</taxon>
        <taxon>Metazoa</taxon>
        <taxon>Ecdysozoa</taxon>
        <taxon>Arthropoda</taxon>
        <taxon>Hexapoda</taxon>
        <taxon>Insecta</taxon>
        <taxon>Pterygota</taxon>
        <taxon>Neoptera</taxon>
        <taxon>Paraneoptera</taxon>
        <taxon>Hemiptera</taxon>
        <taxon>Auchenorrhyncha</taxon>
        <taxon>Membracoidea</taxon>
        <taxon>Cicadellidae</taxon>
        <taxon>Cicadellinae</taxon>
        <taxon>Cicadellini</taxon>
        <taxon>Graphocephala</taxon>
    </lineage>
</organism>
<feature type="chain" id="PRO_5008588435" description="WAP domain-containing protein" evidence="2">
    <location>
        <begin position="17"/>
        <end position="123"/>
    </location>
</feature>
<dbReference type="AlphaFoldDB" id="A0A1B6MSH1"/>
<feature type="compositionally biased region" description="Acidic residues" evidence="1">
    <location>
        <begin position="83"/>
        <end position="100"/>
    </location>
</feature>
<name>A0A1B6MSH1_9HEMI</name>
<gene>
    <name evidence="3" type="ORF">g.13432</name>
</gene>
<evidence type="ECO:0000313" key="3">
    <source>
        <dbReference type="EMBL" id="JAT38843.1"/>
    </source>
</evidence>
<feature type="region of interest" description="Disordered" evidence="1">
    <location>
        <begin position="83"/>
        <end position="123"/>
    </location>
</feature>
<feature type="signal peptide" evidence="2">
    <location>
        <begin position="1"/>
        <end position="16"/>
    </location>
</feature>
<evidence type="ECO:0000256" key="1">
    <source>
        <dbReference type="SAM" id="MobiDB-lite"/>
    </source>
</evidence>
<evidence type="ECO:0000256" key="2">
    <source>
        <dbReference type="SAM" id="SignalP"/>
    </source>
</evidence>